<organism evidence="4 5">
    <name type="scientific">Glaciihabitans tibetensis</name>
    <dbReference type="NCBI Taxonomy" id="1266600"/>
    <lineage>
        <taxon>Bacteria</taxon>
        <taxon>Bacillati</taxon>
        <taxon>Actinomycetota</taxon>
        <taxon>Actinomycetes</taxon>
        <taxon>Micrococcales</taxon>
        <taxon>Microbacteriaceae</taxon>
        <taxon>Glaciihabitans</taxon>
    </lineage>
</organism>
<evidence type="ECO:0000313" key="4">
    <source>
        <dbReference type="EMBL" id="PRY65867.1"/>
    </source>
</evidence>
<proteinExistence type="predicted"/>
<dbReference type="RefSeq" id="WP_106214323.1">
    <property type="nucleotide sequence ID" value="NZ_PVTL01000009.1"/>
</dbReference>
<dbReference type="Pfam" id="PF00497">
    <property type="entry name" value="SBP_bac_3"/>
    <property type="match status" value="1"/>
</dbReference>
<evidence type="ECO:0000256" key="1">
    <source>
        <dbReference type="ARBA" id="ARBA00022729"/>
    </source>
</evidence>
<sequence length="297" mass="30685">MRHRSRLRIAALIGSTLTVAALVGCSSEAAAPTATSTANPEIAALVPTEMAESGLIRVATDGAYPPFVSISEDDGETLVGLDADLAREMASLMGLEVEFVITSFDGLIPSLQAGTNDMAMNSIGDTKEREQAVDFVTYYHNGTVALVESGNPLDVTAEALCGARVAVNRGSLQQSTMLPPQSAACEADGKEAPTEAVFAGTPEALLALTAGQVDAVLADVPTLVLAQASNDAFEIAGPAFKNPNPGGVALPKDSEFAAAVHAAMTELMENGTYEEIIAKYELEDIAIDESVINGAIS</sequence>
<dbReference type="InterPro" id="IPR001638">
    <property type="entry name" value="Solute-binding_3/MltF_N"/>
</dbReference>
<dbReference type="OrthoDB" id="4633994at2"/>
<dbReference type="CDD" id="cd01004">
    <property type="entry name" value="PBP2_MidA_like"/>
    <property type="match status" value="1"/>
</dbReference>
<dbReference type="PANTHER" id="PTHR35936">
    <property type="entry name" value="MEMBRANE-BOUND LYTIC MUREIN TRANSGLYCOSYLASE F"/>
    <property type="match status" value="1"/>
</dbReference>
<gene>
    <name evidence="4" type="ORF">B0I08_10915</name>
</gene>
<evidence type="ECO:0000313" key="5">
    <source>
        <dbReference type="Proteomes" id="UP000237983"/>
    </source>
</evidence>
<keyword evidence="1 2" id="KW-0732">Signal</keyword>
<keyword evidence="5" id="KW-1185">Reference proteome</keyword>
<dbReference type="Gene3D" id="3.40.190.10">
    <property type="entry name" value="Periplasmic binding protein-like II"/>
    <property type="match status" value="2"/>
</dbReference>
<dbReference type="AlphaFoldDB" id="A0A2T0V6X9"/>
<comment type="caution">
    <text evidence="4">The sequence shown here is derived from an EMBL/GenBank/DDBJ whole genome shotgun (WGS) entry which is preliminary data.</text>
</comment>
<evidence type="ECO:0000256" key="2">
    <source>
        <dbReference type="SAM" id="SignalP"/>
    </source>
</evidence>
<dbReference type="Proteomes" id="UP000237983">
    <property type="component" value="Unassembled WGS sequence"/>
</dbReference>
<feature type="signal peptide" evidence="2">
    <location>
        <begin position="1"/>
        <end position="20"/>
    </location>
</feature>
<feature type="chain" id="PRO_5039076440" evidence="2">
    <location>
        <begin position="21"/>
        <end position="297"/>
    </location>
</feature>
<dbReference type="PANTHER" id="PTHR35936:SF19">
    <property type="entry name" value="AMINO-ACID-BINDING PROTEIN YXEM-RELATED"/>
    <property type="match status" value="1"/>
</dbReference>
<accession>A0A2T0V6X9</accession>
<dbReference type="SMART" id="SM00062">
    <property type="entry name" value="PBPb"/>
    <property type="match status" value="1"/>
</dbReference>
<evidence type="ECO:0000259" key="3">
    <source>
        <dbReference type="SMART" id="SM00062"/>
    </source>
</evidence>
<feature type="domain" description="Solute-binding protein family 3/N-terminal" evidence="3">
    <location>
        <begin position="55"/>
        <end position="284"/>
    </location>
</feature>
<name>A0A2T0V6X9_9MICO</name>
<dbReference type="EMBL" id="PVTL01000009">
    <property type="protein sequence ID" value="PRY65867.1"/>
    <property type="molecule type" value="Genomic_DNA"/>
</dbReference>
<dbReference type="SUPFAM" id="SSF53850">
    <property type="entry name" value="Periplasmic binding protein-like II"/>
    <property type="match status" value="1"/>
</dbReference>
<dbReference type="PROSITE" id="PS51257">
    <property type="entry name" value="PROKAR_LIPOPROTEIN"/>
    <property type="match status" value="1"/>
</dbReference>
<reference evidence="4 5" key="1">
    <citation type="submission" date="2018-03" db="EMBL/GenBank/DDBJ databases">
        <title>Genomic Encyclopedia of Type Strains, Phase III (KMG-III): the genomes of soil and plant-associated and newly described type strains.</title>
        <authorList>
            <person name="Whitman W."/>
        </authorList>
    </citation>
    <scope>NUCLEOTIDE SEQUENCE [LARGE SCALE GENOMIC DNA]</scope>
    <source>
        <strain evidence="4 5">CGMCC 1.12484</strain>
    </source>
</reference>
<protein>
    <submittedName>
        <fullName evidence="4">Amino acid ABC transporter substrate-binding protein (PAAT family)</fullName>
    </submittedName>
</protein>